<dbReference type="Proteomes" id="UP000037755">
    <property type="component" value="Unassembled WGS sequence"/>
</dbReference>
<proteinExistence type="predicted"/>
<keyword evidence="1" id="KW-0812">Transmembrane</keyword>
<dbReference type="AlphaFoldDB" id="A0A0M9VJD7"/>
<evidence type="ECO:0000313" key="2">
    <source>
        <dbReference type="EMBL" id="KOS07636.1"/>
    </source>
</evidence>
<keyword evidence="1" id="KW-0472">Membrane</keyword>
<organism evidence="2 3">
    <name type="scientific">Flavobacterium akiainvivens</name>
    <dbReference type="NCBI Taxonomy" id="1202724"/>
    <lineage>
        <taxon>Bacteria</taxon>
        <taxon>Pseudomonadati</taxon>
        <taxon>Bacteroidota</taxon>
        <taxon>Flavobacteriia</taxon>
        <taxon>Flavobacteriales</taxon>
        <taxon>Flavobacteriaceae</taxon>
        <taxon>Flavobacterium</taxon>
    </lineage>
</organism>
<comment type="caution">
    <text evidence="2">The sequence shown here is derived from an EMBL/GenBank/DDBJ whole genome shotgun (WGS) entry which is preliminary data.</text>
</comment>
<gene>
    <name evidence="2" type="ORF">AM493_17495</name>
</gene>
<feature type="transmembrane region" description="Helical" evidence="1">
    <location>
        <begin position="86"/>
        <end position="113"/>
    </location>
</feature>
<name>A0A0M9VJD7_9FLAO</name>
<protein>
    <submittedName>
        <fullName evidence="2">Uncharacterized protein</fullName>
    </submittedName>
</protein>
<feature type="transmembrane region" description="Helical" evidence="1">
    <location>
        <begin position="7"/>
        <end position="24"/>
    </location>
</feature>
<sequence length="117" mass="13414">MKYIHYINFFALGITLLLYVTLFLGMFAQLILGSLQLLLAAIITIAYYEKLNERCKKLLLRYWAFALAAVFIALVTWLAYEDNTTATVLFIFVIPMCVACYFVYVTSCINGYLNPEP</sequence>
<accession>A0A0M9VJD7</accession>
<dbReference type="RefSeq" id="WP_054409349.1">
    <property type="nucleotide sequence ID" value="NZ_FOYA01000002.1"/>
</dbReference>
<dbReference type="PATRIC" id="fig|1202724.3.peg.3637"/>
<dbReference type="EMBL" id="LIYD01000005">
    <property type="protein sequence ID" value="KOS07636.1"/>
    <property type="molecule type" value="Genomic_DNA"/>
</dbReference>
<evidence type="ECO:0000256" key="1">
    <source>
        <dbReference type="SAM" id="Phobius"/>
    </source>
</evidence>
<dbReference type="STRING" id="1202724.AM493_17495"/>
<dbReference type="OrthoDB" id="1377452at2"/>
<keyword evidence="3" id="KW-1185">Reference proteome</keyword>
<keyword evidence="1" id="KW-1133">Transmembrane helix</keyword>
<evidence type="ECO:0000313" key="3">
    <source>
        <dbReference type="Proteomes" id="UP000037755"/>
    </source>
</evidence>
<feature type="transmembrane region" description="Helical" evidence="1">
    <location>
        <begin position="30"/>
        <end position="48"/>
    </location>
</feature>
<feature type="transmembrane region" description="Helical" evidence="1">
    <location>
        <begin position="60"/>
        <end position="80"/>
    </location>
</feature>
<reference evidence="2 3" key="1">
    <citation type="submission" date="2015-08" db="EMBL/GenBank/DDBJ databases">
        <title>Whole genome sequence of Flavobacterium akiainvivens IK-1T, from decaying Wikstroemia oahuensis, an endemic Hawaiian shrub.</title>
        <authorList>
            <person name="Wan X."/>
            <person name="Hou S."/>
            <person name="Saito J."/>
            <person name="Donachie S."/>
        </authorList>
    </citation>
    <scope>NUCLEOTIDE SEQUENCE [LARGE SCALE GENOMIC DNA]</scope>
    <source>
        <strain evidence="2 3">IK-1</strain>
    </source>
</reference>